<dbReference type="EMBL" id="CAJPDS010000029">
    <property type="protein sequence ID" value="CAF9921778.1"/>
    <property type="molecule type" value="Genomic_DNA"/>
</dbReference>
<evidence type="ECO:0000313" key="2">
    <source>
        <dbReference type="Proteomes" id="UP000664521"/>
    </source>
</evidence>
<sequence length="247" mass="27256">MLLDQQHHQQRQLYPLENLYLWLMKPQFDDIPTNSGLGPVPVIYNHLSFASYSVLTPHDPALKGWISPNDLNCAVSAPNALLGSRPGGGASFSGYPDNNSTHVPSGAYFFIGNATSMLEAGLQPYFTLLSFGLKPMDAPLPGTTIYVKGYSRTRDDNNPFLWQVYFPAGYHLPFAVKIAEYSGEMWSELHGVEILADFGEQALDWEFCIDDLEVMFFAKPQGIDVKLSQDFGQAIDGLLGDSGQIVA</sequence>
<organism evidence="1 2">
    <name type="scientific">Heterodermia speciosa</name>
    <dbReference type="NCBI Taxonomy" id="116794"/>
    <lineage>
        <taxon>Eukaryota</taxon>
        <taxon>Fungi</taxon>
        <taxon>Dikarya</taxon>
        <taxon>Ascomycota</taxon>
        <taxon>Pezizomycotina</taxon>
        <taxon>Lecanoromycetes</taxon>
        <taxon>OSLEUM clade</taxon>
        <taxon>Lecanoromycetidae</taxon>
        <taxon>Caliciales</taxon>
        <taxon>Physciaceae</taxon>
        <taxon>Heterodermia</taxon>
    </lineage>
</organism>
<dbReference type="OrthoDB" id="4153234at2759"/>
<name>A0A8H3FH11_9LECA</name>
<accession>A0A8H3FH11</accession>
<comment type="caution">
    <text evidence="1">The sequence shown here is derived from an EMBL/GenBank/DDBJ whole genome shotgun (WGS) entry which is preliminary data.</text>
</comment>
<evidence type="ECO:0000313" key="1">
    <source>
        <dbReference type="EMBL" id="CAF9921778.1"/>
    </source>
</evidence>
<reference evidence="1" key="1">
    <citation type="submission" date="2021-03" db="EMBL/GenBank/DDBJ databases">
        <authorList>
            <person name="Tagirdzhanova G."/>
        </authorList>
    </citation>
    <scope>NUCLEOTIDE SEQUENCE</scope>
</reference>
<keyword evidence="2" id="KW-1185">Reference proteome</keyword>
<protein>
    <submittedName>
        <fullName evidence="1">Uncharacterized protein</fullName>
    </submittedName>
</protein>
<gene>
    <name evidence="1" type="ORF">HETSPECPRED_004627</name>
</gene>
<proteinExistence type="predicted"/>
<dbReference type="AlphaFoldDB" id="A0A8H3FH11"/>
<dbReference type="Proteomes" id="UP000664521">
    <property type="component" value="Unassembled WGS sequence"/>
</dbReference>